<dbReference type="EMBL" id="SLWS01000011">
    <property type="protein sequence ID" value="TCO53105.1"/>
    <property type="molecule type" value="Genomic_DNA"/>
</dbReference>
<dbReference type="OrthoDB" id="157052at2"/>
<dbReference type="Proteomes" id="UP000295680">
    <property type="component" value="Unassembled WGS sequence"/>
</dbReference>
<organism evidence="1 2">
    <name type="scientific">Actinocrispum wychmicini</name>
    <dbReference type="NCBI Taxonomy" id="1213861"/>
    <lineage>
        <taxon>Bacteria</taxon>
        <taxon>Bacillati</taxon>
        <taxon>Actinomycetota</taxon>
        <taxon>Actinomycetes</taxon>
        <taxon>Pseudonocardiales</taxon>
        <taxon>Pseudonocardiaceae</taxon>
        <taxon>Actinocrispum</taxon>
    </lineage>
</organism>
<protein>
    <recommendedName>
        <fullName evidence="3">SalK</fullName>
    </recommendedName>
</protein>
<dbReference type="AlphaFoldDB" id="A0A4R2JFR7"/>
<sequence length="277" mass="30031">MERQMWQLLEPVHAIVYYAPEVFEEFARLGYQTDTRWPTYFALRSAPLGTPTKELVAATFHSFNPKMVAEHIPTVADQAAILRARLTGVDRALRRILGDLVDSPELAEAADLAKTVALAANTAGRPLAAANAALPWPREPHLVLWHAATVIREHRGDGHIAALLTAGLDPCEALVSFAAIGAAPVEVFASRQWSDEEWAATQARLVERGWVNADGTATPQGKAGRDEVERVTDRLAAAPWQAIGPAMGRLAQLVMPVMMKIVESGLLPSKSTLGIAR</sequence>
<evidence type="ECO:0000313" key="2">
    <source>
        <dbReference type="Proteomes" id="UP000295680"/>
    </source>
</evidence>
<dbReference type="InterPro" id="IPR054058">
    <property type="entry name" value="HTH_67"/>
</dbReference>
<gene>
    <name evidence="1" type="ORF">EV192_111302</name>
</gene>
<keyword evidence="2" id="KW-1185">Reference proteome</keyword>
<accession>A0A4R2JFR7</accession>
<evidence type="ECO:0008006" key="3">
    <source>
        <dbReference type="Google" id="ProtNLM"/>
    </source>
</evidence>
<name>A0A4R2JFR7_9PSEU</name>
<dbReference type="Pfam" id="PF21863">
    <property type="entry name" value="HTH_67"/>
    <property type="match status" value="1"/>
</dbReference>
<dbReference type="NCBIfam" id="NF047719">
    <property type="entry name" value="SCO6745_fam_HTH"/>
    <property type="match status" value="1"/>
</dbReference>
<evidence type="ECO:0000313" key="1">
    <source>
        <dbReference type="EMBL" id="TCO53105.1"/>
    </source>
</evidence>
<proteinExistence type="predicted"/>
<dbReference type="RefSeq" id="WP_132124115.1">
    <property type="nucleotide sequence ID" value="NZ_SLWS01000011.1"/>
</dbReference>
<reference evidence="1 2" key="1">
    <citation type="submission" date="2019-03" db="EMBL/GenBank/DDBJ databases">
        <title>Genomic Encyclopedia of Type Strains, Phase IV (KMG-IV): sequencing the most valuable type-strain genomes for metagenomic binning, comparative biology and taxonomic classification.</title>
        <authorList>
            <person name="Goeker M."/>
        </authorList>
    </citation>
    <scope>NUCLEOTIDE SEQUENCE [LARGE SCALE GENOMIC DNA]</scope>
    <source>
        <strain evidence="1 2">DSM 45934</strain>
    </source>
</reference>
<comment type="caution">
    <text evidence="1">The sequence shown here is derived from an EMBL/GenBank/DDBJ whole genome shotgun (WGS) entry which is preliminary data.</text>
</comment>